<protein>
    <submittedName>
        <fullName evidence="1">Uncharacterized protein</fullName>
    </submittedName>
</protein>
<dbReference type="RefSeq" id="WP_123609969.1">
    <property type="nucleotide sequence ID" value="NZ_RJVG01000007.1"/>
</dbReference>
<comment type="caution">
    <text evidence="1">The sequence shown here is derived from an EMBL/GenBank/DDBJ whole genome shotgun (WGS) entry which is preliminary data.</text>
</comment>
<sequence length="163" mass="18821">MKIPTSLKHKPVVVVENYENVDGRQAYKSDAKGLSLGLAQWNDRGKVDISAKVWRYTGEKWSRQSEELPMHRIIDMAILICKGKQHFQDAYRYPKLYDENNTVIDRVGLQGDAMTVEIDTDNPMIDEDIKLFSEALSRDDELMAERLHVLANLLIEMGYGHRR</sequence>
<dbReference type="Proteomes" id="UP000273083">
    <property type="component" value="Unassembled WGS sequence"/>
</dbReference>
<proteinExistence type="predicted"/>
<dbReference type="EMBL" id="RJVG01000007">
    <property type="protein sequence ID" value="ROR27282.1"/>
    <property type="molecule type" value="Genomic_DNA"/>
</dbReference>
<accession>A0A3N1XQB1</accession>
<organism evidence="1 2">
    <name type="scientific">Mobilisporobacter senegalensis</name>
    <dbReference type="NCBI Taxonomy" id="1329262"/>
    <lineage>
        <taxon>Bacteria</taxon>
        <taxon>Bacillati</taxon>
        <taxon>Bacillota</taxon>
        <taxon>Clostridia</taxon>
        <taxon>Lachnospirales</taxon>
        <taxon>Lachnospiraceae</taxon>
        <taxon>Mobilisporobacter</taxon>
    </lineage>
</organism>
<dbReference type="OrthoDB" id="1550511at2"/>
<evidence type="ECO:0000313" key="2">
    <source>
        <dbReference type="Proteomes" id="UP000273083"/>
    </source>
</evidence>
<evidence type="ECO:0000313" key="1">
    <source>
        <dbReference type="EMBL" id="ROR27282.1"/>
    </source>
</evidence>
<reference evidence="1 2" key="1">
    <citation type="submission" date="2018-11" db="EMBL/GenBank/DDBJ databases">
        <title>Genomic Encyclopedia of Type Strains, Phase IV (KMG-IV): sequencing the most valuable type-strain genomes for metagenomic binning, comparative biology and taxonomic classification.</title>
        <authorList>
            <person name="Goeker M."/>
        </authorList>
    </citation>
    <scope>NUCLEOTIDE SEQUENCE [LARGE SCALE GENOMIC DNA]</scope>
    <source>
        <strain evidence="1 2">DSM 26537</strain>
    </source>
</reference>
<dbReference type="Pfam" id="PF20140">
    <property type="entry name" value="DUF6530"/>
    <property type="match status" value="1"/>
</dbReference>
<keyword evidence="2" id="KW-1185">Reference proteome</keyword>
<name>A0A3N1XQB1_9FIRM</name>
<gene>
    <name evidence="1" type="ORF">EDD66_107196</name>
</gene>
<dbReference type="InterPro" id="IPR045352">
    <property type="entry name" value="DUF6530"/>
</dbReference>
<dbReference type="AlphaFoldDB" id="A0A3N1XQB1"/>